<dbReference type="EMBL" id="KZ345806">
    <property type="protein sequence ID" value="PIO71961.1"/>
    <property type="molecule type" value="Genomic_DNA"/>
</dbReference>
<evidence type="ECO:0000313" key="2">
    <source>
        <dbReference type="EMBL" id="PIO71961.1"/>
    </source>
</evidence>
<protein>
    <submittedName>
        <fullName evidence="2">Uncharacterized protein</fullName>
    </submittedName>
</protein>
<dbReference type="AlphaFoldDB" id="A0A2G9UNW5"/>
<accession>A0A2G9UNW5</accession>
<feature type="chain" id="PRO_5013627925" evidence="1">
    <location>
        <begin position="18"/>
        <end position="110"/>
    </location>
</feature>
<evidence type="ECO:0000313" key="3">
    <source>
        <dbReference type="Proteomes" id="UP000230423"/>
    </source>
</evidence>
<dbReference type="Proteomes" id="UP000230423">
    <property type="component" value="Unassembled WGS sequence"/>
</dbReference>
<proteinExistence type="predicted"/>
<evidence type="ECO:0000256" key="1">
    <source>
        <dbReference type="SAM" id="SignalP"/>
    </source>
</evidence>
<keyword evidence="3" id="KW-1185">Reference proteome</keyword>
<name>A0A2G9UNW5_TELCI</name>
<gene>
    <name evidence="2" type="ORF">TELCIR_06124</name>
</gene>
<sequence length="110" mass="12625">MLLFFTALFLLIVSGSSYPGGYPGRWRLPVSVKEIFIGYMRTNNPTLKWKESLSRHAYEITYTGKGGPKKPHFVLKSTMFFPTGNQLIPEQQILYALYSGFAQFWVKVSH</sequence>
<reference evidence="2 3" key="1">
    <citation type="submission" date="2015-09" db="EMBL/GenBank/DDBJ databases">
        <title>Draft genome of the parasitic nematode Teladorsagia circumcincta isolate WARC Sus (inbred).</title>
        <authorList>
            <person name="Mitreva M."/>
        </authorList>
    </citation>
    <scope>NUCLEOTIDE SEQUENCE [LARGE SCALE GENOMIC DNA]</scope>
    <source>
        <strain evidence="2 3">S</strain>
    </source>
</reference>
<organism evidence="2 3">
    <name type="scientific">Teladorsagia circumcincta</name>
    <name type="common">Brown stomach worm</name>
    <name type="synonym">Ostertagia circumcincta</name>
    <dbReference type="NCBI Taxonomy" id="45464"/>
    <lineage>
        <taxon>Eukaryota</taxon>
        <taxon>Metazoa</taxon>
        <taxon>Ecdysozoa</taxon>
        <taxon>Nematoda</taxon>
        <taxon>Chromadorea</taxon>
        <taxon>Rhabditida</taxon>
        <taxon>Rhabditina</taxon>
        <taxon>Rhabditomorpha</taxon>
        <taxon>Strongyloidea</taxon>
        <taxon>Trichostrongylidae</taxon>
        <taxon>Teladorsagia</taxon>
    </lineage>
</organism>
<keyword evidence="1" id="KW-0732">Signal</keyword>
<feature type="signal peptide" evidence="1">
    <location>
        <begin position="1"/>
        <end position="17"/>
    </location>
</feature>